<evidence type="ECO:0000313" key="2">
    <source>
        <dbReference type="EMBL" id="CAH0725876.1"/>
    </source>
</evidence>
<dbReference type="PANTHER" id="PTHR45912">
    <property type="entry name" value="CILIA- AND FLAGELLA-ASSOCIATED PROTEIN 47"/>
    <property type="match status" value="1"/>
</dbReference>
<sequence>MKEMQRASRRDGLGPCHVAAPPTPAHASLSPRPPIEKRFKVVEFPISFAELSTTRELDIETDLYSSAYLKTTCEGHLMKFDDARNISASHRAFIVDIKSNHVITITFIPKNECISKAKHDKHFDNRNQSYSIQISTPTLMTNEKCLKFGMVTTEAFVTSVSIKIFNNFNLNINFKWEELQADVPFEITPNSGIIPRHSSRICDVQYICKNSKTKTHEVDLLVISSITRPIPFELSVITRKLSIKFLQTAVIFKDIGLNLETTEKVKLENSSRELALFHVVEPLIPGLKIEPMCGTIRPKMIMSFNIIVKIPCILEFAFDICVKINNKENVILPISGNVIEPKIIIHPKNVYMARVPCYMITFVPVTFQNLGTIKTIIEVLDTGDDNIFDVYILQGNERKRTFEFTVEGGQTRTVFVKVYDIFRREYEMYIPFKINGLLGPPNHNMCTTELRYYTEEYEKSVI</sequence>
<evidence type="ECO:0000256" key="1">
    <source>
        <dbReference type="SAM" id="MobiDB-lite"/>
    </source>
</evidence>
<proteinExistence type="predicted"/>
<name>A0A8J9YFK0_9NEOP</name>
<dbReference type="PANTHER" id="PTHR45912:SF3">
    <property type="entry name" value="CILIA- AND FLAGELLA-ASSOCIATED PROTEIN 47"/>
    <property type="match status" value="1"/>
</dbReference>
<keyword evidence="3" id="KW-1185">Reference proteome</keyword>
<evidence type="ECO:0000313" key="3">
    <source>
        <dbReference type="Proteomes" id="UP000838878"/>
    </source>
</evidence>
<gene>
    <name evidence="2" type="ORF">BINO364_LOCUS11410</name>
</gene>
<feature type="non-terminal residue" evidence="2">
    <location>
        <position position="462"/>
    </location>
</feature>
<protein>
    <submittedName>
        <fullName evidence="2">Uncharacterized protein</fullName>
    </submittedName>
</protein>
<accession>A0A8J9YFK0</accession>
<dbReference type="OrthoDB" id="10060824at2759"/>
<dbReference type="EMBL" id="OV170225">
    <property type="protein sequence ID" value="CAH0725876.1"/>
    <property type="molecule type" value="Genomic_DNA"/>
</dbReference>
<organism evidence="2 3">
    <name type="scientific">Brenthis ino</name>
    <name type="common">lesser marbled fritillary</name>
    <dbReference type="NCBI Taxonomy" id="405034"/>
    <lineage>
        <taxon>Eukaryota</taxon>
        <taxon>Metazoa</taxon>
        <taxon>Ecdysozoa</taxon>
        <taxon>Arthropoda</taxon>
        <taxon>Hexapoda</taxon>
        <taxon>Insecta</taxon>
        <taxon>Pterygota</taxon>
        <taxon>Neoptera</taxon>
        <taxon>Endopterygota</taxon>
        <taxon>Lepidoptera</taxon>
        <taxon>Glossata</taxon>
        <taxon>Ditrysia</taxon>
        <taxon>Papilionoidea</taxon>
        <taxon>Nymphalidae</taxon>
        <taxon>Heliconiinae</taxon>
        <taxon>Argynnini</taxon>
        <taxon>Brenthis</taxon>
    </lineage>
</organism>
<dbReference type="GO" id="GO:0060271">
    <property type="term" value="P:cilium assembly"/>
    <property type="evidence" value="ECO:0007669"/>
    <property type="project" value="TreeGrafter"/>
</dbReference>
<feature type="region of interest" description="Disordered" evidence="1">
    <location>
        <begin position="1"/>
        <end position="32"/>
    </location>
</feature>
<dbReference type="Proteomes" id="UP000838878">
    <property type="component" value="Chromosome 5"/>
</dbReference>
<dbReference type="Gene3D" id="2.60.40.10">
    <property type="entry name" value="Immunoglobulins"/>
    <property type="match status" value="2"/>
</dbReference>
<feature type="compositionally biased region" description="Basic and acidic residues" evidence="1">
    <location>
        <begin position="1"/>
        <end position="12"/>
    </location>
</feature>
<dbReference type="AlphaFoldDB" id="A0A8J9YFK0"/>
<dbReference type="InterPro" id="IPR013783">
    <property type="entry name" value="Ig-like_fold"/>
</dbReference>
<reference evidence="2" key="1">
    <citation type="submission" date="2021-12" db="EMBL/GenBank/DDBJ databases">
        <authorList>
            <person name="Martin H S."/>
        </authorList>
    </citation>
    <scope>NUCLEOTIDE SEQUENCE</scope>
</reference>
<dbReference type="GO" id="GO:0005929">
    <property type="term" value="C:cilium"/>
    <property type="evidence" value="ECO:0007669"/>
    <property type="project" value="TreeGrafter"/>
</dbReference>